<dbReference type="GO" id="GO:0003964">
    <property type="term" value="F:RNA-directed DNA polymerase activity"/>
    <property type="evidence" value="ECO:0007669"/>
    <property type="project" value="UniProtKB-KW"/>
</dbReference>
<proteinExistence type="predicted"/>
<evidence type="ECO:0000259" key="1">
    <source>
        <dbReference type="Pfam" id="PF13966"/>
    </source>
</evidence>
<keyword evidence="2" id="KW-0808">Transferase</keyword>
<organism evidence="2">
    <name type="scientific">Arabidopsis lyrata subsp. lyrata</name>
    <name type="common">Lyre-leaved rock-cress</name>
    <dbReference type="NCBI Taxonomy" id="81972"/>
    <lineage>
        <taxon>Eukaryota</taxon>
        <taxon>Viridiplantae</taxon>
        <taxon>Streptophyta</taxon>
        <taxon>Embryophyta</taxon>
        <taxon>Tracheophyta</taxon>
        <taxon>Spermatophyta</taxon>
        <taxon>Magnoliopsida</taxon>
        <taxon>eudicotyledons</taxon>
        <taxon>Gunneridae</taxon>
        <taxon>Pentapetalae</taxon>
        <taxon>rosids</taxon>
        <taxon>malvids</taxon>
        <taxon>Brassicales</taxon>
        <taxon>Brassicaceae</taxon>
        <taxon>Camelineae</taxon>
        <taxon>Arabidopsis</taxon>
    </lineage>
</organism>
<keyword evidence="2" id="KW-0548">Nucleotidyltransferase</keyword>
<protein>
    <submittedName>
        <fullName evidence="2">Tn7 reverse transcriptase</fullName>
    </submittedName>
</protein>
<dbReference type="Pfam" id="PF13966">
    <property type="entry name" value="zf-RVT"/>
    <property type="match status" value="1"/>
</dbReference>
<evidence type="ECO:0000313" key="2">
    <source>
        <dbReference type="EMBL" id="ABW81051.1"/>
    </source>
</evidence>
<dbReference type="InterPro" id="IPR026960">
    <property type="entry name" value="RVT-Znf"/>
</dbReference>
<reference evidence="2" key="1">
    <citation type="submission" date="2007-09" db="EMBL/GenBank/DDBJ databases">
        <title>Evolution of a short chain dehydrogenase (tropinone-reductase-like) gene family in the Brassicaceae.</title>
        <authorList>
            <person name="Schmid K.J."/>
            <person name="Navarro-Quezada A."/>
        </authorList>
    </citation>
    <scope>NUCLEOTIDE SEQUENCE</scope>
</reference>
<name>B2BXL4_ARALL</name>
<keyword evidence="2" id="KW-0695">RNA-directed DNA polymerase</keyword>
<dbReference type="AlphaFoldDB" id="B2BXL4"/>
<dbReference type="PANTHER" id="PTHR33116:SF78">
    <property type="entry name" value="OS12G0587133 PROTEIN"/>
    <property type="match status" value="1"/>
</dbReference>
<dbReference type="EMBL" id="EU162608">
    <property type="protein sequence ID" value="ABW81051.1"/>
    <property type="molecule type" value="Genomic_DNA"/>
</dbReference>
<sequence>MTTSDYIPLIERIRERISCWTARHLSFAGRLQLISSVIHSLTNFWMSAFRLPNACIKEIDGLCSAFLWSGPELNRKKAKVSWNDVCMPKEEGGLGLRSLTEANKVCCLKLIWRLLSSSSLWVQWLRQYVIRKGSFWSLRDTSTLGSWMWRKLLKYRHLASGFTQYEIRNGKGVSFWHDNWSPLGPLIAISGTRGCIDMGIDIHATVAEALTHRRRRHRADHLNQMEAQLEELRTKGLVETEDVVLWKGKGGRFKPSFSTKETWADTREQKPRNEWYQGIWFSHATPKYSFITWLATKNRLSTGDRMMSWNAGVNLSCVFCQEQTETRNHLFFTCRYSREVWSGLTSKLLTRHYSTDWTTILKLLTDKTLGNNRLFLLRYAFQILVYSIWKERNSRRHGEEPLPSALLLKRLDKEVRNKLSTIRDKGDGRYERCMITWFDTR</sequence>
<feature type="domain" description="Reverse transcriptase zinc-binding" evidence="1">
    <location>
        <begin position="257"/>
        <end position="341"/>
    </location>
</feature>
<dbReference type="PANTHER" id="PTHR33116">
    <property type="entry name" value="REVERSE TRANSCRIPTASE ZINC-BINDING DOMAIN-CONTAINING PROTEIN-RELATED-RELATED"/>
    <property type="match status" value="1"/>
</dbReference>
<accession>B2BXL4</accession>